<dbReference type="GO" id="GO:0006744">
    <property type="term" value="P:ubiquinone biosynthetic process"/>
    <property type="evidence" value="ECO:0007669"/>
    <property type="project" value="UniProtKB-UniRule"/>
</dbReference>
<sequence>MPFESLITATIETVLNRLIQDDPMLVRQAARLKGQSVQIHLKELDQTLTFVFSQQVDVLNGYEGQPDCYLSLKLAVLPQLKEQANITRLIKADELVLEGDMRLAQGFSKLLTECQPDPEEWLSRLTGDVVAHSVVRGVKDLGYFVQGEFKRHQSHLGQVLTEEWRIAPGPLEVADFCDQVDDVHSQLARLEARILNVSDIIDNQLADKR</sequence>
<comment type="similarity">
    <text evidence="1">Belongs to the UbiJ family.</text>
</comment>
<dbReference type="Proteomes" id="UP000184600">
    <property type="component" value="Unassembled WGS sequence"/>
</dbReference>
<dbReference type="PANTHER" id="PTHR38693">
    <property type="entry name" value="UBIQUINONE BIOSYNTHESIS PROTEIN UBIJ"/>
    <property type="match status" value="1"/>
</dbReference>
<evidence type="ECO:0000313" key="4">
    <source>
        <dbReference type="Proteomes" id="UP000184600"/>
    </source>
</evidence>
<dbReference type="InterPro" id="IPR003033">
    <property type="entry name" value="SCP2_sterol-bd_dom"/>
</dbReference>
<dbReference type="AlphaFoldDB" id="A0A1M7YSC1"/>
<dbReference type="SUPFAM" id="SSF55718">
    <property type="entry name" value="SCP-like"/>
    <property type="match status" value="1"/>
</dbReference>
<organism evidence="3 4">
    <name type="scientific">Vibrio quintilis</name>
    <dbReference type="NCBI Taxonomy" id="1117707"/>
    <lineage>
        <taxon>Bacteria</taxon>
        <taxon>Pseudomonadati</taxon>
        <taxon>Pseudomonadota</taxon>
        <taxon>Gammaproteobacteria</taxon>
        <taxon>Vibrionales</taxon>
        <taxon>Vibrionaceae</taxon>
        <taxon>Vibrio</taxon>
    </lineage>
</organism>
<evidence type="ECO:0000313" key="3">
    <source>
        <dbReference type="EMBL" id="SHO55510.1"/>
    </source>
</evidence>
<comment type="function">
    <text evidence="1">Required for ubiquinone (coenzyme Q) biosynthesis. Binds hydrophobic ubiquinone biosynthetic intermediates via its SCP2 domain and is essential for the stability of the Ubi complex. May constitute a docking platform where Ubi enzymes assemble and access their SCP2-bound polyprenyl substrates.</text>
</comment>
<keyword evidence="1" id="KW-0963">Cytoplasm</keyword>
<reference evidence="4" key="1">
    <citation type="submission" date="2016-12" db="EMBL/GenBank/DDBJ databases">
        <authorList>
            <person name="Rodrigo-Torres L."/>
            <person name="Arahal R.D."/>
            <person name="Lucena T."/>
        </authorList>
    </citation>
    <scope>NUCLEOTIDE SEQUENCE [LARGE SCALE GENOMIC DNA]</scope>
</reference>
<dbReference type="GO" id="GO:0005737">
    <property type="term" value="C:cytoplasm"/>
    <property type="evidence" value="ECO:0007669"/>
    <property type="project" value="UniProtKB-SubCell"/>
</dbReference>
<dbReference type="InterPro" id="IPR038989">
    <property type="entry name" value="UbiJ"/>
</dbReference>
<dbReference type="PANTHER" id="PTHR38693:SF1">
    <property type="entry name" value="UBIQUINONE BIOSYNTHESIS ACCESSORY FACTOR UBIJ"/>
    <property type="match status" value="1"/>
</dbReference>
<evidence type="ECO:0000256" key="1">
    <source>
        <dbReference type="HAMAP-Rule" id="MF_02215"/>
    </source>
</evidence>
<dbReference type="Pfam" id="PF02036">
    <property type="entry name" value="SCP2"/>
    <property type="match status" value="1"/>
</dbReference>
<feature type="domain" description="SCP2" evidence="2">
    <location>
        <begin position="15"/>
        <end position="111"/>
    </location>
</feature>
<comment type="pathway">
    <text evidence="1">Cofactor biosynthesis; ubiquinone biosynthesis.</text>
</comment>
<name>A0A1M7YSC1_9VIBR</name>
<dbReference type="STRING" id="1117707.VQ7734_01246"/>
<keyword evidence="4" id="KW-1185">Reference proteome</keyword>
<accession>A0A1M7YSC1</accession>
<dbReference type="HAMAP" id="MF_02215">
    <property type="entry name" value="UbiJ"/>
    <property type="match status" value="1"/>
</dbReference>
<keyword evidence="1" id="KW-0831">Ubiquinone biosynthesis</keyword>
<dbReference type="UniPathway" id="UPA00232"/>
<dbReference type="EMBL" id="FRFG01000015">
    <property type="protein sequence ID" value="SHO55510.1"/>
    <property type="molecule type" value="Genomic_DNA"/>
</dbReference>
<evidence type="ECO:0000259" key="2">
    <source>
        <dbReference type="Pfam" id="PF02036"/>
    </source>
</evidence>
<protein>
    <recommendedName>
        <fullName evidence="1">Ubiquinone biosynthesis accessory factor UbiJ</fullName>
    </recommendedName>
</protein>
<proteinExistence type="inferred from homology"/>
<dbReference type="RefSeq" id="WP_073580573.1">
    <property type="nucleotide sequence ID" value="NZ_AP024897.1"/>
</dbReference>
<dbReference type="InterPro" id="IPR036527">
    <property type="entry name" value="SCP2_sterol-bd_dom_sf"/>
</dbReference>
<gene>
    <name evidence="1" type="primary">ubiJ</name>
    <name evidence="3" type="ORF">VQ7734_01246</name>
</gene>
<dbReference type="OrthoDB" id="5801225at2"/>
<comment type="subcellular location">
    <subcellularLocation>
        <location evidence="1">Cytoplasm</location>
    </subcellularLocation>
</comment>